<keyword evidence="1" id="KW-1133">Transmembrane helix</keyword>
<keyword evidence="1" id="KW-0472">Membrane</keyword>
<feature type="transmembrane region" description="Helical" evidence="1">
    <location>
        <begin position="55"/>
        <end position="73"/>
    </location>
</feature>
<comment type="caution">
    <text evidence="2">The sequence shown here is derived from an EMBL/GenBank/DDBJ whole genome shotgun (WGS) entry which is preliminary data.</text>
</comment>
<feature type="transmembrane region" description="Helical" evidence="1">
    <location>
        <begin position="6"/>
        <end position="23"/>
    </location>
</feature>
<organism evidence="2 3">
    <name type="scientific">Roseobacter cerasinus</name>
    <dbReference type="NCBI Taxonomy" id="2602289"/>
    <lineage>
        <taxon>Bacteria</taxon>
        <taxon>Pseudomonadati</taxon>
        <taxon>Pseudomonadota</taxon>
        <taxon>Alphaproteobacteria</taxon>
        <taxon>Rhodobacterales</taxon>
        <taxon>Roseobacteraceae</taxon>
        <taxon>Roseobacter</taxon>
    </lineage>
</organism>
<dbReference type="EMBL" id="BLIV01000002">
    <property type="protein sequence ID" value="GFE49080.1"/>
    <property type="molecule type" value="Genomic_DNA"/>
</dbReference>
<evidence type="ECO:0000313" key="2">
    <source>
        <dbReference type="EMBL" id="GFE49080.1"/>
    </source>
</evidence>
<accession>A0A640VNS7</accession>
<protein>
    <submittedName>
        <fullName evidence="2">Uncharacterized protein</fullName>
    </submittedName>
</protein>
<dbReference type="Proteomes" id="UP000436522">
    <property type="component" value="Unassembled WGS sequence"/>
</dbReference>
<evidence type="ECO:0000313" key="3">
    <source>
        <dbReference type="Proteomes" id="UP000436522"/>
    </source>
</evidence>
<dbReference type="AlphaFoldDB" id="A0A640VNS7"/>
<evidence type="ECO:0000256" key="1">
    <source>
        <dbReference type="SAM" id="Phobius"/>
    </source>
</evidence>
<keyword evidence="1" id="KW-0812">Transmembrane</keyword>
<feature type="transmembrane region" description="Helical" evidence="1">
    <location>
        <begin position="98"/>
        <end position="121"/>
    </location>
</feature>
<dbReference type="RefSeq" id="WP_238840670.1">
    <property type="nucleotide sequence ID" value="NZ_BLIV01000002.1"/>
</dbReference>
<gene>
    <name evidence="2" type="ORF">So717_08330</name>
</gene>
<sequence>MMWSTSYVAWRVLGFLAAVHTYIDSQILRIGLWKSIGLSILFGGSLLWLHAPVSSPFVIFCVFLGLMMARDAIRRPEGFRPFGIFETDEAEERQSLRFAVVGSAPLLGYIAFGLLNTYWFASGEAS</sequence>
<keyword evidence="3" id="KW-1185">Reference proteome</keyword>
<reference evidence="2 3" key="1">
    <citation type="submission" date="2019-12" db="EMBL/GenBank/DDBJ databases">
        <title>Roseobacter cerasinus sp. nov., isolated from seawater around aquaculture.</title>
        <authorList>
            <person name="Muramatsu S."/>
            <person name="Takabe Y."/>
            <person name="Mori K."/>
            <person name="Takaichi S."/>
            <person name="Hanada S."/>
        </authorList>
    </citation>
    <scope>NUCLEOTIDE SEQUENCE [LARGE SCALE GENOMIC DNA]</scope>
    <source>
        <strain evidence="2 3">AI77</strain>
    </source>
</reference>
<name>A0A640VNS7_9RHOB</name>
<proteinExistence type="predicted"/>